<dbReference type="InterPro" id="IPR037066">
    <property type="entry name" value="Plug_dom_sf"/>
</dbReference>
<feature type="chain" id="PRO_5046802940" evidence="5">
    <location>
        <begin position="30"/>
        <end position="1099"/>
    </location>
</feature>
<keyword evidence="4" id="KW-0798">TonB box</keyword>
<reference evidence="8 9" key="1">
    <citation type="submission" date="2024-02" db="EMBL/GenBank/DDBJ databases">
        <title>Full genome sequence of Sphingomonas kaistensis.</title>
        <authorList>
            <person name="Poletto B.L."/>
            <person name="Silva G."/>
            <person name="Galante D."/>
            <person name="Campos K.R."/>
            <person name="Santos M.B.N."/>
            <person name="Sacchi C.T."/>
        </authorList>
    </citation>
    <scope>NUCLEOTIDE SEQUENCE [LARGE SCALE GENOMIC DNA]</scope>
    <source>
        <strain evidence="8 9">MA4R</strain>
    </source>
</reference>
<keyword evidence="9" id="KW-1185">Reference proteome</keyword>
<dbReference type="Proteomes" id="UP001382935">
    <property type="component" value="Chromosome"/>
</dbReference>
<comment type="similarity">
    <text evidence="4">Belongs to the TonB-dependent receptor family.</text>
</comment>
<dbReference type="InterPro" id="IPR012910">
    <property type="entry name" value="Plug_dom"/>
</dbReference>
<protein>
    <submittedName>
        <fullName evidence="8">TonB-dependent receptor</fullName>
    </submittedName>
</protein>
<gene>
    <name evidence="8" type="ORF">V6R86_10885</name>
</gene>
<evidence type="ECO:0000313" key="9">
    <source>
        <dbReference type="Proteomes" id="UP001382935"/>
    </source>
</evidence>
<dbReference type="EMBL" id="CP145607">
    <property type="protein sequence ID" value="WWM71160.1"/>
    <property type="molecule type" value="Genomic_DNA"/>
</dbReference>
<dbReference type="SUPFAM" id="SSF56935">
    <property type="entry name" value="Porins"/>
    <property type="match status" value="1"/>
</dbReference>
<evidence type="ECO:0000256" key="4">
    <source>
        <dbReference type="RuleBase" id="RU003357"/>
    </source>
</evidence>
<evidence type="ECO:0000259" key="7">
    <source>
        <dbReference type="Pfam" id="PF07715"/>
    </source>
</evidence>
<dbReference type="Gene3D" id="2.40.170.20">
    <property type="entry name" value="TonB-dependent receptor, beta-barrel domain"/>
    <property type="match status" value="1"/>
</dbReference>
<evidence type="ECO:0000259" key="6">
    <source>
        <dbReference type="Pfam" id="PF00593"/>
    </source>
</evidence>
<keyword evidence="5" id="KW-0732">Signal</keyword>
<keyword evidence="3" id="KW-0998">Cell outer membrane</keyword>
<evidence type="ECO:0000256" key="3">
    <source>
        <dbReference type="ARBA" id="ARBA00023237"/>
    </source>
</evidence>
<comment type="subcellular location">
    <subcellularLocation>
        <location evidence="1 4">Cell outer membrane</location>
    </subcellularLocation>
</comment>
<dbReference type="InterPro" id="IPR000531">
    <property type="entry name" value="Beta-barrel_TonB"/>
</dbReference>
<proteinExistence type="inferred from homology"/>
<name>A0ABZ2G5M1_9SPHN</name>
<evidence type="ECO:0000256" key="5">
    <source>
        <dbReference type="SAM" id="SignalP"/>
    </source>
</evidence>
<dbReference type="Gene3D" id="2.170.130.10">
    <property type="entry name" value="TonB-dependent receptor, plug domain"/>
    <property type="match status" value="1"/>
</dbReference>
<dbReference type="PANTHER" id="PTHR47234">
    <property type="match status" value="1"/>
</dbReference>
<evidence type="ECO:0000256" key="2">
    <source>
        <dbReference type="ARBA" id="ARBA00023136"/>
    </source>
</evidence>
<dbReference type="Pfam" id="PF07715">
    <property type="entry name" value="Plug"/>
    <property type="match status" value="1"/>
</dbReference>
<sequence>MNNKMLLSATALRTLAAGIAFTMSGVAMAQATPPATPAPAADGTVCNSDNPAYNSNTGVCDKPADVVDANDPGQLSRRGADGNTADAGQDVVITGSRIRVPNLESAEPTTTVDFRQVRERNFTNVADALNELPNIRGSVTPAGAQGSFGQGTNYVNTYGLGSNRTLTLINGRRFVTSTPATNFGGAAPGTQTDLNIVPDILLDRIDIVSIGGAPVYGSDAISGVVNVILRTKYRGIEVTGNTGITEEGDNFRYNVSGLFGGDLLDGRLNLTAAVSYDNVTGLVYNSRDYLRENIGGLTNPSATTAAGASRLPGVGITQDGRLNPNIGFNSSLTDTFPGTVLGRNVGIPYLTSGGLITSSNIACTAANRATNPASCFGVASPAALFFDSSGNLRPFNQGVLFGSATSASLVGGDGSGVFQFNNFSQITSDLERKIGYGFVTFNVTDNIELFAEGTLFESQANELVQQPTFNSSLFSGASGELFFTTNSPFLTADARSTLISRGVTNFGISRASTDIADLTGYNRTRIHRGVIGTRGDFSLFGREMNFEAYFNYGKTKTNEYNQDINAQNFVNAVNVTTNAQGQIVCTTAATRTGGNGFAAGGLTPIADPNCVPFNPLGFGRASDAARDYIIEDFVTRTMQRQWVGNINVGGSLFDLPGGAFRFNAGYEHRDEKAVFDPSEFQRAGRGRSVAIVGIDGQYNLDEVFGEVFAPIVGPQNNVPGIYGLQAFGRVRRVDNTVNGTFTAFAAGGSYAPIQDIEIRGNYTRSFRAPAITELFLPIVNAFSTVPDLCQPSQINAGAAPATRAANCAAFLTRYTGPTPDPASTATVSIQTGGNPALGNETANSWTIGVILRPSFIPRFSATLDYINIDLLNPISSLTVAQVASGCFDNPSFDTSDPFNGNAFCSLIRRNANGTVVNDGTPAVRVGYVNGQRILYRGWQGTANYSVPLSGLNIPGSFSIGSDFLLTKYRLNDITGVAPSRSDGVIGDPAFAGQVRLRYANKFWGVNTTVNYVGEQLFSRLNREVGIAGSGPDAREIDKLKGYATVSGGLFFDPTDKFRFTLAVTNVFNKKGQEYYGTIIPASYVDLLGRRFSVSARVRY</sequence>
<evidence type="ECO:0000313" key="8">
    <source>
        <dbReference type="EMBL" id="WWM71160.1"/>
    </source>
</evidence>
<accession>A0ABZ2G5M1</accession>
<feature type="signal peptide" evidence="5">
    <location>
        <begin position="1"/>
        <end position="29"/>
    </location>
</feature>
<evidence type="ECO:0000256" key="1">
    <source>
        <dbReference type="ARBA" id="ARBA00004442"/>
    </source>
</evidence>
<organism evidence="8 9">
    <name type="scientific">Sphingomonas kaistensis</name>
    <dbReference type="NCBI Taxonomy" id="298708"/>
    <lineage>
        <taxon>Bacteria</taxon>
        <taxon>Pseudomonadati</taxon>
        <taxon>Pseudomonadota</taxon>
        <taxon>Alphaproteobacteria</taxon>
        <taxon>Sphingomonadales</taxon>
        <taxon>Sphingomonadaceae</taxon>
        <taxon>Sphingomonas</taxon>
    </lineage>
</organism>
<feature type="domain" description="TonB-dependent receptor-like beta-barrel" evidence="6">
    <location>
        <begin position="717"/>
        <end position="1066"/>
    </location>
</feature>
<dbReference type="RefSeq" id="WP_338504489.1">
    <property type="nucleotide sequence ID" value="NZ_CP145607.1"/>
</dbReference>
<dbReference type="Pfam" id="PF00593">
    <property type="entry name" value="TonB_dep_Rec_b-barrel"/>
    <property type="match status" value="1"/>
</dbReference>
<dbReference type="PANTHER" id="PTHR47234:SF2">
    <property type="entry name" value="TONB-DEPENDENT RECEPTOR"/>
    <property type="match status" value="1"/>
</dbReference>
<keyword evidence="2 4" id="KW-0472">Membrane</keyword>
<keyword evidence="8" id="KW-0675">Receptor</keyword>
<feature type="domain" description="TonB-dependent receptor plug" evidence="7">
    <location>
        <begin position="103"/>
        <end position="224"/>
    </location>
</feature>
<dbReference type="InterPro" id="IPR036942">
    <property type="entry name" value="Beta-barrel_TonB_sf"/>
</dbReference>